<evidence type="ECO:0000313" key="3">
    <source>
        <dbReference type="Proteomes" id="UP000887566"/>
    </source>
</evidence>
<feature type="region of interest" description="Disordered" evidence="1">
    <location>
        <begin position="1"/>
        <end position="86"/>
    </location>
</feature>
<dbReference type="GO" id="GO:0045814">
    <property type="term" value="P:negative regulation of gene expression, epigenetic"/>
    <property type="evidence" value="ECO:0007669"/>
    <property type="project" value="InterPro"/>
</dbReference>
<feature type="region of interest" description="Disordered" evidence="1">
    <location>
        <begin position="100"/>
        <end position="123"/>
    </location>
</feature>
<dbReference type="AlphaFoldDB" id="A0A914VBE8"/>
<reference evidence="4" key="1">
    <citation type="submission" date="2022-11" db="UniProtKB">
        <authorList>
            <consortium name="WormBaseParasite"/>
        </authorList>
    </citation>
    <scope>IDENTIFICATION</scope>
</reference>
<proteinExistence type="predicted"/>
<feature type="compositionally biased region" description="Low complexity" evidence="1">
    <location>
        <begin position="18"/>
        <end position="28"/>
    </location>
</feature>
<dbReference type="WBParaSite" id="PSAMB.scaffold1759size28035.g14725.t1">
    <property type="protein sequence ID" value="PSAMB.scaffold1759size28035.g14725.t1"/>
    <property type="gene ID" value="PSAMB.scaffold1759size28035.g14725"/>
</dbReference>
<sequence>MNAGADASTSWRSGNEGGRSAATTALARRGARSNWNPSGSAAPPMRSRWDQPSSTTTTTNWRRANAPPLLPVPGGPPVPPIPSPTAPNRAVPLLPLPTDARLLPGVDAGDKRSPAHRRWSPPRQNTLPLAALHAPIPSGAVAADATMSRHGIVVPDELVFTRASCSPELLETLLKHFIQGLSSGTSYWSIKLHSQVVLQLAAAKNKLEKNSPAYNRASKVLGLLHRYRQRDVIELLPYHPCDDRSRNAEEYLPCIIELTKRIGDYSKTIFLTNLDPNSRMGKMYENSGISVMSLDVLLNKYDIK</sequence>
<keyword evidence="3" id="KW-1185">Reference proteome</keyword>
<dbReference type="InterPro" id="IPR046432">
    <property type="entry name" value="TASOR"/>
</dbReference>
<accession>A0A914VBE8</accession>
<name>A0A914VBE8_9BILA</name>
<organism evidence="3 4">
    <name type="scientific">Plectus sambesii</name>
    <dbReference type="NCBI Taxonomy" id="2011161"/>
    <lineage>
        <taxon>Eukaryota</taxon>
        <taxon>Metazoa</taxon>
        <taxon>Ecdysozoa</taxon>
        <taxon>Nematoda</taxon>
        <taxon>Chromadorea</taxon>
        <taxon>Plectida</taxon>
        <taxon>Plectina</taxon>
        <taxon>Plectoidea</taxon>
        <taxon>Plectidae</taxon>
        <taxon>Plectus</taxon>
    </lineage>
</organism>
<dbReference type="PANTHER" id="PTHR16207:SF11">
    <property type="entry name" value="SET DOMAIN-CONTAINING PROTEIN"/>
    <property type="match status" value="1"/>
</dbReference>
<evidence type="ECO:0000256" key="1">
    <source>
        <dbReference type="SAM" id="MobiDB-lite"/>
    </source>
</evidence>
<dbReference type="Pfam" id="PF24630">
    <property type="entry name" value="PIN_TASOR"/>
    <property type="match status" value="1"/>
</dbReference>
<dbReference type="PANTHER" id="PTHR16207">
    <property type="entry name" value="SET DOMAIN-CONTAINING PROTEIN"/>
    <property type="match status" value="1"/>
</dbReference>
<evidence type="ECO:0000259" key="2">
    <source>
        <dbReference type="Pfam" id="PF24630"/>
    </source>
</evidence>
<feature type="domain" description="TASOR PIN" evidence="2">
    <location>
        <begin position="151"/>
        <end position="301"/>
    </location>
</feature>
<dbReference type="Proteomes" id="UP000887566">
    <property type="component" value="Unplaced"/>
</dbReference>
<dbReference type="InterPro" id="IPR056242">
    <property type="entry name" value="PIN_TASOR"/>
</dbReference>
<dbReference type="GO" id="GO:0005654">
    <property type="term" value="C:nucleoplasm"/>
    <property type="evidence" value="ECO:0007669"/>
    <property type="project" value="TreeGrafter"/>
</dbReference>
<evidence type="ECO:0000313" key="4">
    <source>
        <dbReference type="WBParaSite" id="PSAMB.scaffold1759size28035.g14725.t1"/>
    </source>
</evidence>
<feature type="compositionally biased region" description="Pro residues" evidence="1">
    <location>
        <begin position="68"/>
        <end position="85"/>
    </location>
</feature>
<protein>
    <recommendedName>
        <fullName evidence="2">TASOR PIN domain-containing protein</fullName>
    </recommendedName>
</protein>